<dbReference type="InterPro" id="IPR006703">
    <property type="entry name" value="G_AIG1"/>
</dbReference>
<feature type="region of interest" description="Disordered" evidence="4">
    <location>
        <begin position="1"/>
        <end position="20"/>
    </location>
</feature>
<comment type="similarity">
    <text evidence="1">Belongs to the TRAFAC class TrmE-Era-EngA-EngB-Septin-like GTPase superfamily. AIG1/Toc34/Toc159-like paraseptin GTPase family. IAN subfamily.</text>
</comment>
<accession>A0A671P5P5</accession>
<dbReference type="PANTHER" id="PTHR10903:SF170">
    <property type="entry name" value="GTPASE IMAP FAMILY MEMBER 7"/>
    <property type="match status" value="1"/>
</dbReference>
<reference evidence="6" key="1">
    <citation type="submission" date="2025-08" db="UniProtKB">
        <authorList>
            <consortium name="Ensembl"/>
        </authorList>
    </citation>
    <scope>IDENTIFICATION</scope>
</reference>
<reference evidence="6" key="2">
    <citation type="submission" date="2025-09" db="UniProtKB">
        <authorList>
            <consortium name="Ensembl"/>
        </authorList>
    </citation>
    <scope>IDENTIFICATION</scope>
</reference>
<name>A0A671P5P5_9TELE</name>
<keyword evidence="3" id="KW-0342">GTP-binding</keyword>
<dbReference type="InterPro" id="IPR045058">
    <property type="entry name" value="GIMA/IAN/Toc"/>
</dbReference>
<dbReference type="Proteomes" id="UP000472260">
    <property type="component" value="Unassembled WGS sequence"/>
</dbReference>
<evidence type="ECO:0000313" key="7">
    <source>
        <dbReference type="Proteomes" id="UP000472260"/>
    </source>
</evidence>
<feature type="compositionally biased region" description="Basic and acidic residues" evidence="4">
    <location>
        <begin position="221"/>
        <end position="242"/>
    </location>
</feature>
<evidence type="ECO:0000256" key="1">
    <source>
        <dbReference type="ARBA" id="ARBA00008535"/>
    </source>
</evidence>
<keyword evidence="7" id="KW-1185">Reference proteome</keyword>
<dbReference type="GO" id="GO:0005525">
    <property type="term" value="F:GTP binding"/>
    <property type="evidence" value="ECO:0007669"/>
    <property type="project" value="UniProtKB-KW"/>
</dbReference>
<evidence type="ECO:0000256" key="4">
    <source>
        <dbReference type="SAM" id="MobiDB-lite"/>
    </source>
</evidence>
<sequence length="242" mass="27360">MASSSVRRGRQCPPGDRPNMSDLRIVLLGKNLTENSRVGNIILGRAAFQSEAPPADEELHIEKHRGKLKDRDVTVMNAPHLLHTNLSDSQITHRVKECVNLSAPGPHAIILVLQQNDFSDKDRNGVKYVLNEFSEKAFKHTIVLTDEVQINNNCIHQLIQECGGGHLHFDRQKSGLHSEVHERVEKMLNEEKIQFPIHDLYVEIEGTLKDEEQSRSGGSVKVEEDKDDGKIKDSNKEKKEIQ</sequence>
<protein>
    <recommendedName>
        <fullName evidence="5">AIG1-type G domain-containing protein</fullName>
    </recommendedName>
</protein>
<dbReference type="Ensembl" id="ENSSANT00000056071.1">
    <property type="protein sequence ID" value="ENSSANP00000052737.1"/>
    <property type="gene ID" value="ENSSANG00000026388.1"/>
</dbReference>
<dbReference type="Pfam" id="PF04548">
    <property type="entry name" value="AIG1"/>
    <property type="match status" value="1"/>
</dbReference>
<dbReference type="Gene3D" id="3.40.50.300">
    <property type="entry name" value="P-loop containing nucleotide triphosphate hydrolases"/>
    <property type="match status" value="1"/>
</dbReference>
<evidence type="ECO:0000256" key="2">
    <source>
        <dbReference type="ARBA" id="ARBA00022741"/>
    </source>
</evidence>
<dbReference type="PANTHER" id="PTHR10903">
    <property type="entry name" value="GTPASE, IMAP FAMILY MEMBER-RELATED"/>
    <property type="match status" value="1"/>
</dbReference>
<evidence type="ECO:0000256" key="3">
    <source>
        <dbReference type="ARBA" id="ARBA00023134"/>
    </source>
</evidence>
<feature type="domain" description="AIG1-type G" evidence="5">
    <location>
        <begin position="23"/>
        <end position="172"/>
    </location>
</feature>
<feature type="region of interest" description="Disordered" evidence="4">
    <location>
        <begin position="208"/>
        <end position="242"/>
    </location>
</feature>
<dbReference type="InterPro" id="IPR027417">
    <property type="entry name" value="P-loop_NTPase"/>
</dbReference>
<keyword evidence="2" id="KW-0547">Nucleotide-binding</keyword>
<evidence type="ECO:0000313" key="6">
    <source>
        <dbReference type="Ensembl" id="ENSSANP00000052737.1"/>
    </source>
</evidence>
<dbReference type="AlphaFoldDB" id="A0A671P5P5"/>
<evidence type="ECO:0000259" key="5">
    <source>
        <dbReference type="Pfam" id="PF04548"/>
    </source>
</evidence>
<proteinExistence type="inferred from homology"/>
<organism evidence="6 7">
    <name type="scientific">Sinocyclocheilus anshuiensis</name>
    <dbReference type="NCBI Taxonomy" id="1608454"/>
    <lineage>
        <taxon>Eukaryota</taxon>
        <taxon>Metazoa</taxon>
        <taxon>Chordata</taxon>
        <taxon>Craniata</taxon>
        <taxon>Vertebrata</taxon>
        <taxon>Euteleostomi</taxon>
        <taxon>Actinopterygii</taxon>
        <taxon>Neopterygii</taxon>
        <taxon>Teleostei</taxon>
        <taxon>Ostariophysi</taxon>
        <taxon>Cypriniformes</taxon>
        <taxon>Cyprinidae</taxon>
        <taxon>Cyprininae</taxon>
        <taxon>Sinocyclocheilus</taxon>
    </lineage>
</organism>